<dbReference type="InterPro" id="IPR008972">
    <property type="entry name" value="Cupredoxin"/>
</dbReference>
<evidence type="ECO:0000259" key="6">
    <source>
        <dbReference type="Pfam" id="PF00394"/>
    </source>
</evidence>
<feature type="domain" description="Heavy metal binding" evidence="9">
    <location>
        <begin position="26"/>
        <end position="52"/>
    </location>
</feature>
<evidence type="ECO:0000313" key="11">
    <source>
        <dbReference type="Proteomes" id="UP000184048"/>
    </source>
</evidence>
<accession>A0A1M5C1F6</accession>
<dbReference type="InterPro" id="IPR034282">
    <property type="entry name" value="CuRO_2_CopA"/>
</dbReference>
<evidence type="ECO:0000259" key="8">
    <source>
        <dbReference type="Pfam" id="PF07732"/>
    </source>
</evidence>
<dbReference type="PROSITE" id="PS00079">
    <property type="entry name" value="MULTICOPPER_OXIDASE1"/>
    <property type="match status" value="1"/>
</dbReference>
<dbReference type="InterPro" id="IPR011707">
    <property type="entry name" value="Cu-oxidase-like_N"/>
</dbReference>
<feature type="domain" description="Plastocyanin-like" evidence="8">
    <location>
        <begin position="123"/>
        <end position="235"/>
    </location>
</feature>
<dbReference type="PANTHER" id="PTHR11709:SF394">
    <property type="entry name" value="FI03373P-RELATED"/>
    <property type="match status" value="1"/>
</dbReference>
<dbReference type="SUPFAM" id="SSF49503">
    <property type="entry name" value="Cupredoxins"/>
    <property type="match status" value="3"/>
</dbReference>
<dbReference type="InterPro" id="IPR002355">
    <property type="entry name" value="Cu_oxidase_Cu_BS"/>
</dbReference>
<dbReference type="Gene3D" id="2.60.40.420">
    <property type="entry name" value="Cupredoxins - blue copper proteins"/>
    <property type="match status" value="3"/>
</dbReference>
<dbReference type="CDD" id="cd13874">
    <property type="entry name" value="CuRO_2_CopA"/>
    <property type="match status" value="1"/>
</dbReference>
<protein>
    <submittedName>
        <fullName evidence="10">Copper-resistance protein, CopA family</fullName>
    </submittedName>
</protein>
<feature type="domain" description="Plastocyanin-like" evidence="7">
    <location>
        <begin position="531"/>
        <end position="646"/>
    </location>
</feature>
<dbReference type="EMBL" id="FQUU01000011">
    <property type="protein sequence ID" value="SHF48282.1"/>
    <property type="molecule type" value="Genomic_DNA"/>
</dbReference>
<name>A0A1M5C1F6_9BACT</name>
<feature type="signal peptide" evidence="5">
    <location>
        <begin position="1"/>
        <end position="19"/>
    </location>
</feature>
<evidence type="ECO:0000256" key="1">
    <source>
        <dbReference type="ARBA" id="ARBA00022723"/>
    </source>
</evidence>
<reference evidence="10 11" key="1">
    <citation type="submission" date="2016-11" db="EMBL/GenBank/DDBJ databases">
        <authorList>
            <person name="Jaros S."/>
            <person name="Januszkiewicz K."/>
            <person name="Wedrychowicz H."/>
        </authorList>
    </citation>
    <scope>NUCLEOTIDE SEQUENCE [LARGE SCALE GENOMIC DNA]</scope>
    <source>
        <strain evidence="10 11">DSM 18119</strain>
    </source>
</reference>
<keyword evidence="5" id="KW-0732">Signal</keyword>
<gene>
    <name evidence="10" type="ORF">SAMN02745131_02765</name>
</gene>
<dbReference type="Pfam" id="PF19335">
    <property type="entry name" value="HMBD"/>
    <property type="match status" value="1"/>
</dbReference>
<evidence type="ECO:0000256" key="5">
    <source>
        <dbReference type="SAM" id="SignalP"/>
    </source>
</evidence>
<evidence type="ECO:0000259" key="9">
    <source>
        <dbReference type="Pfam" id="PF19335"/>
    </source>
</evidence>
<dbReference type="Proteomes" id="UP000184048">
    <property type="component" value="Unassembled WGS sequence"/>
</dbReference>
<evidence type="ECO:0000259" key="7">
    <source>
        <dbReference type="Pfam" id="PF07731"/>
    </source>
</evidence>
<feature type="compositionally biased region" description="Basic and acidic residues" evidence="4">
    <location>
        <begin position="63"/>
        <end position="82"/>
    </location>
</feature>
<dbReference type="STRING" id="1121884.SAMN02745131_02765"/>
<evidence type="ECO:0000256" key="4">
    <source>
        <dbReference type="SAM" id="MobiDB-lite"/>
    </source>
</evidence>
<evidence type="ECO:0000313" key="10">
    <source>
        <dbReference type="EMBL" id="SHF48282.1"/>
    </source>
</evidence>
<evidence type="ECO:0000256" key="3">
    <source>
        <dbReference type="ARBA" id="ARBA00023008"/>
    </source>
</evidence>
<dbReference type="InterPro" id="IPR034279">
    <property type="entry name" value="CuRO_3_CopA"/>
</dbReference>
<dbReference type="GO" id="GO:0016491">
    <property type="term" value="F:oxidoreductase activity"/>
    <property type="evidence" value="ECO:0007669"/>
    <property type="project" value="UniProtKB-KW"/>
</dbReference>
<dbReference type="GO" id="GO:0005507">
    <property type="term" value="F:copper ion binding"/>
    <property type="evidence" value="ECO:0007669"/>
    <property type="project" value="InterPro"/>
</dbReference>
<feature type="chain" id="PRO_5013041936" evidence="5">
    <location>
        <begin position="20"/>
        <end position="848"/>
    </location>
</feature>
<dbReference type="Pfam" id="PF07732">
    <property type="entry name" value="Cu-oxidase_3"/>
    <property type="match status" value="1"/>
</dbReference>
<dbReference type="OrthoDB" id="9757546at2"/>
<dbReference type="AlphaFoldDB" id="A0A1M5C1F6"/>
<evidence type="ECO:0000256" key="2">
    <source>
        <dbReference type="ARBA" id="ARBA00023002"/>
    </source>
</evidence>
<dbReference type="CDD" id="cd13896">
    <property type="entry name" value="CuRO_3_CopA"/>
    <property type="match status" value="1"/>
</dbReference>
<dbReference type="InterPro" id="IPR001117">
    <property type="entry name" value="Cu-oxidase_2nd"/>
</dbReference>
<feature type="region of interest" description="Disordered" evidence="4">
    <location>
        <begin position="59"/>
        <end position="101"/>
    </location>
</feature>
<keyword evidence="1" id="KW-0479">Metal-binding</keyword>
<dbReference type="InterPro" id="IPR045087">
    <property type="entry name" value="Cu-oxidase_fam"/>
</dbReference>
<dbReference type="PANTHER" id="PTHR11709">
    <property type="entry name" value="MULTI-COPPER OXIDASE"/>
    <property type="match status" value="1"/>
</dbReference>
<dbReference type="InterPro" id="IPR045800">
    <property type="entry name" value="HMBD"/>
</dbReference>
<dbReference type="InterPro" id="IPR011706">
    <property type="entry name" value="Cu-oxidase_C"/>
</dbReference>
<dbReference type="PROSITE" id="PS00080">
    <property type="entry name" value="MULTICOPPER_OXIDASE2"/>
    <property type="match status" value="1"/>
</dbReference>
<dbReference type="Pfam" id="PF00394">
    <property type="entry name" value="Cu-oxidase"/>
    <property type="match status" value="1"/>
</dbReference>
<proteinExistence type="predicted"/>
<sequence>MKAIYVILLQILFVATAWSQATKVIYTCPMHPEVKMDRPGNCPKCGMTLVKKTIKVASKKPVTRQDPKTNKPVVAEEKKVPEIARTSPAQEQPEKTDTSGKTYAGATVNMLPGKTVIYHLYVTDTIVNYTGSKKHAYAINGSLPAPTLYFTEGDTAAIYLHNNLKKEETSLHWHGVILPNRFDGVPYLTTKRIGPGETHLYKFKVVQNGTYWYHSHTALQEQLGMFGALIFRKRNESNKQLINAANFNNTDSNHVNVVLSDWSDENPKQTQRRFRTGNDWFSIQKGSTQSYGEAVKEGHFKTKLVNEWKRMKAMDVSDDWYQKFLVNGQPQVAMPQYKAGDKVKLHIVNAGASTYFWLQFAGGKISVVGNDGNDVEPVAVDRLIIAPSETFDLEVTIPNDMSYEFRATSEDRTGASSLWLGKGMKMPASKLKRLKYFEGMKMMNNMMRTNGTMNDMGMKMSNQTMDMNSVMYPEVAGSIEEEDTTPINHSEHAGMDDMQSMNSNTGPDMVTLNYAMLRSPFITALPDGPMKQLHFNLTGNMNRYVWTIDNKTVNEADRILIRQGENLRIIIKNNSMMRHPMHLHGHDFRVVNGQGDYAPLKNVLDIMPMETDTIEFAANQEGNWFFHCHILFHMMAGMGRVFTYENSPVNPELTDSRAAYNMFKRDNNMYHLMAKVGLESNGSDGEAMLSSNRYALQGLWHLGTNPHHGYEGEISLGRYIGVNQWLYPYIGYDYHYKKMDATEKDGHDYKNLFGQVSNKNNRSTFTVGLQYTTPWLMLADARIDGNGKLRFQLSREGIPITPRLRFNLMGNTDKEYMAGFQYIISKWMALSTHYDSDMGLGAGITITY</sequence>
<keyword evidence="2" id="KW-0560">Oxidoreductase</keyword>
<dbReference type="RefSeq" id="WP_072835926.1">
    <property type="nucleotide sequence ID" value="NZ_FQUU01000011.1"/>
</dbReference>
<keyword evidence="11" id="KW-1185">Reference proteome</keyword>
<dbReference type="Pfam" id="PF07731">
    <property type="entry name" value="Cu-oxidase_2"/>
    <property type="match status" value="1"/>
</dbReference>
<feature type="domain" description="Plastocyanin-like" evidence="6">
    <location>
        <begin position="257"/>
        <end position="409"/>
    </location>
</feature>
<dbReference type="InterPro" id="IPR033138">
    <property type="entry name" value="Cu_oxidase_CS"/>
</dbReference>
<organism evidence="10 11">
    <name type="scientific">Flavisolibacter ginsengisoli DSM 18119</name>
    <dbReference type="NCBI Taxonomy" id="1121884"/>
    <lineage>
        <taxon>Bacteria</taxon>
        <taxon>Pseudomonadati</taxon>
        <taxon>Bacteroidota</taxon>
        <taxon>Chitinophagia</taxon>
        <taxon>Chitinophagales</taxon>
        <taxon>Chitinophagaceae</taxon>
        <taxon>Flavisolibacter</taxon>
    </lineage>
</organism>
<keyword evidence="3" id="KW-0186">Copper</keyword>